<comment type="subcellular location">
    <subcellularLocation>
        <location evidence="3">Secreted</location>
    </subcellularLocation>
    <subcellularLocation>
        <location evidence="3">Bacterial flagellum</location>
    </subcellularLocation>
</comment>
<evidence type="ECO:0000256" key="3">
    <source>
        <dbReference type="RuleBase" id="RU362073"/>
    </source>
</evidence>
<evidence type="ECO:0000313" key="7">
    <source>
        <dbReference type="Proteomes" id="UP001060012"/>
    </source>
</evidence>
<dbReference type="PRINTS" id="PR00207">
    <property type="entry name" value="FLAGELLIN"/>
</dbReference>
<keyword evidence="2 3" id="KW-0975">Bacterial flagellum</keyword>
<dbReference type="Pfam" id="PF00669">
    <property type="entry name" value="Flagellin_N"/>
    <property type="match status" value="1"/>
</dbReference>
<feature type="domain" description="Flagellin N-terminal" evidence="4">
    <location>
        <begin position="7"/>
        <end position="136"/>
    </location>
</feature>
<dbReference type="EMBL" id="CP100595">
    <property type="protein sequence ID" value="UTJ06625.1"/>
    <property type="molecule type" value="Genomic_DNA"/>
</dbReference>
<dbReference type="InterPro" id="IPR046358">
    <property type="entry name" value="Flagellin_C"/>
</dbReference>
<organism evidence="6 7">
    <name type="scientific">Arcobacter roscoffensis</name>
    <dbReference type="NCBI Taxonomy" id="2961520"/>
    <lineage>
        <taxon>Bacteria</taxon>
        <taxon>Pseudomonadati</taxon>
        <taxon>Campylobacterota</taxon>
        <taxon>Epsilonproteobacteria</taxon>
        <taxon>Campylobacterales</taxon>
        <taxon>Arcobacteraceae</taxon>
        <taxon>Arcobacter</taxon>
    </lineage>
</organism>
<dbReference type="Gene3D" id="6.10.10.10">
    <property type="entry name" value="Flagellar export chaperone, C-terminal domain"/>
    <property type="match status" value="1"/>
</dbReference>
<sequence length="438" mass="48464">MNLNIISAINENYTNNTKKTTKSLNNLSSGLRINKASDDASGIAIADKLRTHASGIKQSIANANSGIAMLNIADKAMDELSNILDIIKTKSIQMATDTTSEEGRKIIKTEILKLIDNYDSIVRQTNYNNMPLLTGELTPFHFHVGNKESDIVTAQIDSSYSHDLGLNIPQKVVGFITGFNEVINPLEEEGNLAGSSGVIRVNFSWNEDLDIDPIVADPNGNAIGFNSSTHDTSNGSPSLGIWDIDDTGNNSTSMNNPNQENFYWDTVAPNGEYKYWINNYSNNWPNNEPIDITVTLKRGDNIIERKVSIPVNEQKIGPFNFTYDNTNPISKPISEEFRNDDNLKQQAIDLLDIIDHSLSQLNSIRSDVGSSTNQLESTTRNLMTDYVNTKNAESIIRDVDYAQESANFSKLNVMSQGGSFAQAKGNETQQRVLELLKN</sequence>
<keyword evidence="7" id="KW-1185">Reference proteome</keyword>
<dbReference type="Pfam" id="PF00700">
    <property type="entry name" value="Flagellin_C"/>
    <property type="match status" value="1"/>
</dbReference>
<name>A0ABY5E630_9BACT</name>
<keyword evidence="6" id="KW-0966">Cell projection</keyword>
<feature type="domain" description="Flagellin C-terminal" evidence="5">
    <location>
        <begin position="351"/>
        <end position="436"/>
    </location>
</feature>
<evidence type="ECO:0000256" key="1">
    <source>
        <dbReference type="ARBA" id="ARBA00005709"/>
    </source>
</evidence>
<dbReference type="Gene3D" id="1.20.1330.10">
    <property type="entry name" value="f41 fragment of flagellin, N-terminal domain"/>
    <property type="match status" value="1"/>
</dbReference>
<dbReference type="RefSeq" id="WP_254576804.1">
    <property type="nucleotide sequence ID" value="NZ_CP100595.1"/>
</dbReference>
<evidence type="ECO:0000259" key="5">
    <source>
        <dbReference type="Pfam" id="PF00700"/>
    </source>
</evidence>
<proteinExistence type="inferred from homology"/>
<dbReference type="PANTHER" id="PTHR42792">
    <property type="entry name" value="FLAGELLIN"/>
    <property type="match status" value="1"/>
</dbReference>
<gene>
    <name evidence="6" type="ORF">NJU99_00605</name>
</gene>
<keyword evidence="6" id="KW-0282">Flagellum</keyword>
<comment type="function">
    <text evidence="3">Flagellin is the subunit protein which polymerizes to form the filaments of bacterial flagella.</text>
</comment>
<dbReference type="InterPro" id="IPR001029">
    <property type="entry name" value="Flagellin_N"/>
</dbReference>
<reference evidence="6" key="1">
    <citation type="submission" date="2022-07" db="EMBL/GenBank/DDBJ databases">
        <title>Arcobacter roscoffensis sp. nov., a marine bacterium isolated from coastal seawater collected from Roscoff, France.</title>
        <authorList>
            <person name="Pascual J."/>
            <person name="Lepeaux C."/>
            <person name="Methner A."/>
            <person name="Overmann J."/>
        </authorList>
    </citation>
    <scope>NUCLEOTIDE SEQUENCE</scope>
    <source>
        <strain evidence="6">ARW1-2F2</strain>
    </source>
</reference>
<keyword evidence="3" id="KW-0964">Secreted</keyword>
<keyword evidence="6" id="KW-0969">Cilium</keyword>
<dbReference type="Proteomes" id="UP001060012">
    <property type="component" value="Chromosome"/>
</dbReference>
<dbReference type="SUPFAM" id="SSF64518">
    <property type="entry name" value="Phase 1 flagellin"/>
    <property type="match status" value="1"/>
</dbReference>
<dbReference type="InterPro" id="IPR001492">
    <property type="entry name" value="Flagellin"/>
</dbReference>
<dbReference type="PANTHER" id="PTHR42792:SF2">
    <property type="entry name" value="FLAGELLIN"/>
    <property type="match status" value="1"/>
</dbReference>
<comment type="similarity">
    <text evidence="1 3">Belongs to the bacterial flagellin family.</text>
</comment>
<evidence type="ECO:0000256" key="2">
    <source>
        <dbReference type="ARBA" id="ARBA00023143"/>
    </source>
</evidence>
<evidence type="ECO:0000259" key="4">
    <source>
        <dbReference type="Pfam" id="PF00669"/>
    </source>
</evidence>
<accession>A0ABY5E630</accession>
<protein>
    <recommendedName>
        <fullName evidence="3">Flagellin</fullName>
    </recommendedName>
</protein>
<evidence type="ECO:0000313" key="6">
    <source>
        <dbReference type="EMBL" id="UTJ06625.1"/>
    </source>
</evidence>
<dbReference type="InterPro" id="IPR042187">
    <property type="entry name" value="Flagellin_C_sub2"/>
</dbReference>